<sequence>MARVGEESDLKSKLVTEVCSISTRSIACAHRRRRCYPMKSPFIDWYLLLRVKEDAEIDIIRKQYRKLALQLHPDKNKHPKAEVAFKLVSEAYACLSDESKRKAFDSERWKSFCMECKRIPYETCNSPGNLDVTKIQGLDSRDRVKSRRILQGLRNMRDKFKEETRVIENCLRATEVCRKESPIFNPSDYLFQGYPHHRTPIYKKHEDPWYLPTRNIRNYDQGRGKCDSPIFKIKSETRPFQIKSACLSS</sequence>
<dbReference type="Proteomes" id="UP000655225">
    <property type="component" value="Unassembled WGS sequence"/>
</dbReference>
<proteinExistence type="predicted"/>
<organism evidence="2 3">
    <name type="scientific">Tetracentron sinense</name>
    <name type="common">Spur-leaf</name>
    <dbReference type="NCBI Taxonomy" id="13715"/>
    <lineage>
        <taxon>Eukaryota</taxon>
        <taxon>Viridiplantae</taxon>
        <taxon>Streptophyta</taxon>
        <taxon>Embryophyta</taxon>
        <taxon>Tracheophyta</taxon>
        <taxon>Spermatophyta</taxon>
        <taxon>Magnoliopsida</taxon>
        <taxon>Trochodendrales</taxon>
        <taxon>Trochodendraceae</taxon>
        <taxon>Tetracentron</taxon>
    </lineage>
</organism>
<evidence type="ECO:0000313" key="2">
    <source>
        <dbReference type="EMBL" id="KAF8392642.1"/>
    </source>
</evidence>
<dbReference type="PANTHER" id="PTHR44137">
    <property type="entry name" value="BNAC03G44070D PROTEIN"/>
    <property type="match status" value="1"/>
</dbReference>
<protein>
    <recommendedName>
        <fullName evidence="1">J domain-containing protein</fullName>
    </recommendedName>
</protein>
<feature type="domain" description="J" evidence="1">
    <location>
        <begin position="44"/>
        <end position="108"/>
    </location>
</feature>
<comment type="caution">
    <text evidence="2">The sequence shown here is derived from an EMBL/GenBank/DDBJ whole genome shotgun (WGS) entry which is preliminary data.</text>
</comment>
<evidence type="ECO:0000313" key="3">
    <source>
        <dbReference type="Proteomes" id="UP000655225"/>
    </source>
</evidence>
<dbReference type="OMA" id="SCIHINR"/>
<dbReference type="PROSITE" id="PS00636">
    <property type="entry name" value="DNAJ_1"/>
    <property type="match status" value="1"/>
</dbReference>
<dbReference type="InterPro" id="IPR001623">
    <property type="entry name" value="DnaJ_domain"/>
</dbReference>
<keyword evidence="3" id="KW-1185">Reference proteome</keyword>
<dbReference type="AlphaFoldDB" id="A0A835D9D5"/>
<accession>A0A835D9D5</accession>
<dbReference type="InterPro" id="IPR018253">
    <property type="entry name" value="DnaJ_domain_CS"/>
</dbReference>
<dbReference type="PANTHER" id="PTHR44137:SF13">
    <property type="entry name" value="CHAPERONE DNAJ-DOMAIN SUPERFAMILY PROTEIN"/>
    <property type="match status" value="1"/>
</dbReference>
<dbReference type="SUPFAM" id="SSF46565">
    <property type="entry name" value="Chaperone J-domain"/>
    <property type="match status" value="1"/>
</dbReference>
<dbReference type="InterPro" id="IPR036869">
    <property type="entry name" value="J_dom_sf"/>
</dbReference>
<dbReference type="Pfam" id="PF00226">
    <property type="entry name" value="DnaJ"/>
    <property type="match status" value="1"/>
</dbReference>
<dbReference type="OrthoDB" id="10250354at2759"/>
<evidence type="ECO:0000259" key="1">
    <source>
        <dbReference type="PROSITE" id="PS50076"/>
    </source>
</evidence>
<dbReference type="EMBL" id="JABCRI010000016">
    <property type="protein sequence ID" value="KAF8392642.1"/>
    <property type="molecule type" value="Genomic_DNA"/>
</dbReference>
<dbReference type="SMART" id="SM00271">
    <property type="entry name" value="DnaJ"/>
    <property type="match status" value="1"/>
</dbReference>
<dbReference type="PRINTS" id="PR00625">
    <property type="entry name" value="JDOMAIN"/>
</dbReference>
<reference evidence="2 3" key="1">
    <citation type="submission" date="2020-04" db="EMBL/GenBank/DDBJ databases">
        <title>Plant Genome Project.</title>
        <authorList>
            <person name="Zhang R.-G."/>
        </authorList>
    </citation>
    <scope>NUCLEOTIDE SEQUENCE [LARGE SCALE GENOMIC DNA]</scope>
    <source>
        <strain evidence="2">YNK0</strain>
        <tissue evidence="2">Leaf</tissue>
    </source>
</reference>
<gene>
    <name evidence="2" type="ORF">HHK36_022991</name>
</gene>
<dbReference type="CDD" id="cd06257">
    <property type="entry name" value="DnaJ"/>
    <property type="match status" value="1"/>
</dbReference>
<dbReference type="PROSITE" id="PS50076">
    <property type="entry name" value="DNAJ_2"/>
    <property type="match status" value="1"/>
</dbReference>
<dbReference type="Gene3D" id="1.10.287.110">
    <property type="entry name" value="DnaJ domain"/>
    <property type="match status" value="1"/>
</dbReference>
<name>A0A835D9D5_TETSI</name>